<protein>
    <submittedName>
        <fullName evidence="2">Uncharacterized protein</fullName>
    </submittedName>
</protein>
<evidence type="ECO:0000313" key="2">
    <source>
        <dbReference type="EMBL" id="OXU22398.1"/>
    </source>
</evidence>
<comment type="caution">
    <text evidence="2">The sequence shown here is derived from an EMBL/GenBank/DDBJ whole genome shotgun (WGS) entry which is preliminary data.</text>
</comment>
<gene>
    <name evidence="2" type="ORF">TSAR_010978</name>
</gene>
<accession>A0A232EVM1</accession>
<dbReference type="EMBL" id="NNAY01001977">
    <property type="protein sequence ID" value="OXU22398.1"/>
    <property type="molecule type" value="Genomic_DNA"/>
</dbReference>
<sequence>MACRADPCISEERNDFVLLKKYSSDDVMMNRLRRDFQIYIIARPTATTQLYHTILQVLVFLLSICPLVTSVYRTHSSHRTFLVLFFSGHRLMVCVCVCMSKKLLFKLVFALHMILRAIAALDPYSSFSPRRR</sequence>
<feature type="transmembrane region" description="Helical" evidence="1">
    <location>
        <begin position="50"/>
        <end position="69"/>
    </location>
</feature>
<organism evidence="2 3">
    <name type="scientific">Trichomalopsis sarcophagae</name>
    <dbReference type="NCBI Taxonomy" id="543379"/>
    <lineage>
        <taxon>Eukaryota</taxon>
        <taxon>Metazoa</taxon>
        <taxon>Ecdysozoa</taxon>
        <taxon>Arthropoda</taxon>
        <taxon>Hexapoda</taxon>
        <taxon>Insecta</taxon>
        <taxon>Pterygota</taxon>
        <taxon>Neoptera</taxon>
        <taxon>Endopterygota</taxon>
        <taxon>Hymenoptera</taxon>
        <taxon>Apocrita</taxon>
        <taxon>Proctotrupomorpha</taxon>
        <taxon>Chalcidoidea</taxon>
        <taxon>Pteromalidae</taxon>
        <taxon>Pteromalinae</taxon>
        <taxon>Trichomalopsis</taxon>
    </lineage>
</organism>
<keyword evidence="1" id="KW-1133">Transmembrane helix</keyword>
<dbReference type="Proteomes" id="UP000215335">
    <property type="component" value="Unassembled WGS sequence"/>
</dbReference>
<keyword evidence="1" id="KW-0472">Membrane</keyword>
<keyword evidence="3" id="KW-1185">Reference proteome</keyword>
<reference evidence="2 3" key="1">
    <citation type="journal article" date="2017" name="Curr. Biol.">
        <title>The Evolution of Venom by Co-option of Single-Copy Genes.</title>
        <authorList>
            <person name="Martinson E.O."/>
            <person name="Mrinalini"/>
            <person name="Kelkar Y.D."/>
            <person name="Chang C.H."/>
            <person name="Werren J.H."/>
        </authorList>
    </citation>
    <scope>NUCLEOTIDE SEQUENCE [LARGE SCALE GENOMIC DNA]</scope>
    <source>
        <strain evidence="2 3">Alberta</strain>
        <tissue evidence="2">Whole body</tissue>
    </source>
</reference>
<proteinExistence type="predicted"/>
<evidence type="ECO:0000313" key="3">
    <source>
        <dbReference type="Proteomes" id="UP000215335"/>
    </source>
</evidence>
<dbReference type="AlphaFoldDB" id="A0A232EVM1"/>
<feature type="transmembrane region" description="Helical" evidence="1">
    <location>
        <begin position="81"/>
        <end position="100"/>
    </location>
</feature>
<name>A0A232EVM1_9HYME</name>
<evidence type="ECO:0000256" key="1">
    <source>
        <dbReference type="SAM" id="Phobius"/>
    </source>
</evidence>
<keyword evidence="1" id="KW-0812">Transmembrane</keyword>